<dbReference type="EMBL" id="JBEPSH010000003">
    <property type="protein sequence ID" value="MET4576866.1"/>
    <property type="molecule type" value="Genomic_DNA"/>
</dbReference>
<name>A0ABV2Q753_9BURK</name>
<accession>A0ABV2Q753</accession>
<dbReference type="Proteomes" id="UP001549320">
    <property type="component" value="Unassembled WGS sequence"/>
</dbReference>
<dbReference type="InterPro" id="IPR045556">
    <property type="entry name" value="DUF6351"/>
</dbReference>
<protein>
    <recommendedName>
        <fullName evidence="1">DUF6351 domain-containing protein</fullName>
    </recommendedName>
</protein>
<dbReference type="Pfam" id="PF19878">
    <property type="entry name" value="DUF6351"/>
    <property type="match status" value="1"/>
</dbReference>
<reference evidence="2 3" key="1">
    <citation type="submission" date="2024-06" db="EMBL/GenBank/DDBJ databases">
        <title>Sorghum-associated microbial communities from plants grown in Nebraska, USA.</title>
        <authorList>
            <person name="Schachtman D."/>
        </authorList>
    </citation>
    <scope>NUCLEOTIDE SEQUENCE [LARGE SCALE GENOMIC DNA]</scope>
    <source>
        <strain evidence="2 3">2709</strain>
    </source>
</reference>
<dbReference type="RefSeq" id="WP_354442920.1">
    <property type="nucleotide sequence ID" value="NZ_JBEPSH010000003.1"/>
</dbReference>
<dbReference type="PROSITE" id="PS51257">
    <property type="entry name" value="PROKAR_LIPOPROTEIN"/>
    <property type="match status" value="1"/>
</dbReference>
<proteinExistence type="predicted"/>
<gene>
    <name evidence="2" type="ORF">ABIE13_001975</name>
</gene>
<keyword evidence="3" id="KW-1185">Reference proteome</keyword>
<evidence type="ECO:0000313" key="3">
    <source>
        <dbReference type="Proteomes" id="UP001549320"/>
    </source>
</evidence>
<evidence type="ECO:0000259" key="1">
    <source>
        <dbReference type="Pfam" id="PF19878"/>
    </source>
</evidence>
<organism evidence="2 3">
    <name type="scientific">Ottowia thiooxydans</name>
    <dbReference type="NCBI Taxonomy" id="219182"/>
    <lineage>
        <taxon>Bacteria</taxon>
        <taxon>Pseudomonadati</taxon>
        <taxon>Pseudomonadota</taxon>
        <taxon>Betaproteobacteria</taxon>
        <taxon>Burkholderiales</taxon>
        <taxon>Comamonadaceae</taxon>
        <taxon>Ottowia</taxon>
    </lineage>
</organism>
<comment type="caution">
    <text evidence="2">The sequence shown here is derived from an EMBL/GenBank/DDBJ whole genome shotgun (WGS) entry which is preliminary data.</text>
</comment>
<sequence length="716" mass="76246">MRFAFKAGQIVWPGLVILIALITGCGSSDGPDPAPQVRALSSDPSRVTGGNVLIEVTLDGATKDGKVKVTSGAKDFSDSFKPTDSNRRYLGLVEGLPEGASTLEIQAVSNSGQTSATSSLKVINHPSSGPVFAGAKETPYICTLSENGMGQALDANCSAQTEISYRYWASNGTFKTLSPDSPLPDDVTTTRTSEGKTVNFIVRLERGTLNRGIYQIAFLHQPGSALPDPWTSTNEWNRRLRYNFGGGCGGGHTQGTFETTVGGVTYSLATVLDKTALARGYAVATSSLNVGQVNCNSVVGAETLAIVKEYFIKRFGQPVWTVGKGGSGGAVQQFEIAQGYPGLLDGISPDSSFPTMMEAATMFSDCKLLRTYMTSGEAAGWTEEQKRAVSGYATWTTCNGLGVGLGNSMVNASSCDPRLPSGFAFNAVSNPAGVRCALADVFLNVYGLDPATQVARRPLDNVGVQYGLIALKNGDISVDQFLNLNEKIGGFDLNGSVQRQRHVGDTQALKTAYDTGRVLVGVNLDAVPMISSRTYNDKAGDLHDRTRDFQIRAKLDDRFGNHENHVLLIAAPGSPSGSAEMLNMQLIEMEKWLDAIAADASADGLAQKVKRHKPVTAQDTCWRPDGSKVTEPASFESTGTCNSLYKPYLDPRSAAGAPLAETALKCQRKPVDVTSYGVAFSADQAVRLSAVFPEGVCDYTKPGVEQNAPTRFWASF</sequence>
<evidence type="ECO:0000313" key="2">
    <source>
        <dbReference type="EMBL" id="MET4576866.1"/>
    </source>
</evidence>
<feature type="domain" description="DUF6351" evidence="1">
    <location>
        <begin position="38"/>
        <end position="707"/>
    </location>
</feature>